<dbReference type="EMBL" id="DXBB01000060">
    <property type="protein sequence ID" value="HIZ72775.1"/>
    <property type="molecule type" value="Genomic_DNA"/>
</dbReference>
<dbReference type="InterPro" id="IPR049349">
    <property type="entry name" value="DUF2264_N"/>
</dbReference>
<evidence type="ECO:0000313" key="2">
    <source>
        <dbReference type="EMBL" id="HIZ72775.1"/>
    </source>
</evidence>
<dbReference type="AlphaFoldDB" id="A0A9D2G608"/>
<proteinExistence type="predicted"/>
<gene>
    <name evidence="2" type="ORF">H9964_04270</name>
</gene>
<comment type="caution">
    <text evidence="2">The sequence shown here is derived from an EMBL/GenBank/DDBJ whole genome shotgun (WGS) entry which is preliminary data.</text>
</comment>
<reference evidence="2" key="1">
    <citation type="journal article" date="2021" name="PeerJ">
        <title>Extensive microbial diversity within the chicken gut microbiome revealed by metagenomics and culture.</title>
        <authorList>
            <person name="Gilroy R."/>
            <person name="Ravi A."/>
            <person name="Getino M."/>
            <person name="Pursley I."/>
            <person name="Horton D.L."/>
            <person name="Alikhan N.F."/>
            <person name="Baker D."/>
            <person name="Gharbi K."/>
            <person name="Hall N."/>
            <person name="Watson M."/>
            <person name="Adriaenssens E.M."/>
            <person name="Foster-Nyarko E."/>
            <person name="Jarju S."/>
            <person name="Secka A."/>
            <person name="Antonio M."/>
            <person name="Oren A."/>
            <person name="Chaudhuri R.R."/>
            <person name="La Ragione R."/>
            <person name="Hildebrand F."/>
            <person name="Pallen M.J."/>
        </authorList>
    </citation>
    <scope>NUCLEOTIDE SEQUENCE</scope>
    <source>
        <strain evidence="2">ChiW7-2402</strain>
    </source>
</reference>
<dbReference type="Pfam" id="PF10022">
    <property type="entry name" value="DUF2264"/>
    <property type="match status" value="1"/>
</dbReference>
<accession>A0A9D2G608</accession>
<dbReference type="PANTHER" id="PTHR35339:SF4">
    <property type="entry name" value="LINALOOL DEHYDRATASE_ISOMERASE DOMAIN-CONTAINING PROTEIN"/>
    <property type="match status" value="1"/>
</dbReference>
<dbReference type="PANTHER" id="PTHR35339">
    <property type="entry name" value="LINALOOL DEHYDRATASE_ISOMERASE DOMAIN-CONTAINING PROTEIN"/>
    <property type="match status" value="1"/>
</dbReference>
<evidence type="ECO:0000313" key="3">
    <source>
        <dbReference type="Proteomes" id="UP000824102"/>
    </source>
</evidence>
<name>A0A9D2G608_9FIRM</name>
<organism evidence="2 3">
    <name type="scientific">Candidatus Gallimonas intestinavium</name>
    <dbReference type="NCBI Taxonomy" id="2838603"/>
    <lineage>
        <taxon>Bacteria</taxon>
        <taxon>Bacillati</taxon>
        <taxon>Bacillota</taxon>
        <taxon>Clostridia</taxon>
        <taxon>Candidatus Gallimonas</taxon>
    </lineage>
</organism>
<evidence type="ECO:0000259" key="1">
    <source>
        <dbReference type="Pfam" id="PF10022"/>
    </source>
</evidence>
<dbReference type="Proteomes" id="UP000824102">
    <property type="component" value="Unassembled WGS sequence"/>
</dbReference>
<feature type="domain" description="DUF2264" evidence="1">
    <location>
        <begin position="19"/>
        <end position="390"/>
    </location>
</feature>
<protein>
    <submittedName>
        <fullName evidence="2">DUF2264 domain-containing protein</fullName>
    </submittedName>
</protein>
<reference evidence="2" key="2">
    <citation type="submission" date="2021-04" db="EMBL/GenBank/DDBJ databases">
        <authorList>
            <person name="Gilroy R."/>
        </authorList>
    </citation>
    <scope>NUCLEOTIDE SEQUENCE</scope>
    <source>
        <strain evidence="2">ChiW7-2402</strain>
    </source>
</reference>
<dbReference type="InterPro" id="IPR016624">
    <property type="entry name" value="UCP014753"/>
</dbReference>
<sequence length="680" mass="77629">MAFVPKHTDFTLSPYTGLTRESWLEAAKYLLQNVFSRIGGFDAPVVVPRVETDITYPHLNAPADIRAAEESAERFEGLTRTLFLAAPLIHDEPDVTLAGIPLREYYKAHILASCTRGEGEYVGTYEDLQALTGHADPDRCFQQTVETCALVIGLWASKEEIWDSYTKDEKDRIAAFLQSYARAHTVPQNWRLFNMLDMAFLSMEGYEIDEEIMLDHAQSILHYYAGDGWYRDGHSFDYYSCWAFQFYAPLWNVWYGYAHLPKIAAAFEEHSHALMKTYPQFFDEAGRTNLWGRSCIYRFASMSAFDGNLLLPHPSVNLGWARRIASGSLMQFLGRDDFLAGGVPTLGFYRQFSPLVQGYSCAESVFWMGKAFLLLHLPKEHPFWTAKENNGVWEELGARDVFSTDLSGPALAFTNHKANGATILRTGKVVKNRGDRHGMWNYGRLAYSTQYPWESAPSEDTEAMQYVLEEHGAYQRPNVILWHGMKEGVLYRRQFFDYDLFRESFWMQAIDLADFAVPYGIFRADRLRLYRRPVTLTLGSFGFPDNGTMTVRLAQGNAQAIILKGYDSQGNKKQMAMTVWGEWELDVVKSRGTNPDSEHSLVIIAKTARKKEYGYEPYLLLSQVITREDHEDFSPFDLFPLVGVRAEDERNYSAYGKTVLQFVGDTVTLDFDGIEGNLQL</sequence>